<feature type="compositionally biased region" description="Basic and acidic residues" evidence="1">
    <location>
        <begin position="188"/>
        <end position="213"/>
    </location>
</feature>
<dbReference type="Gene3D" id="1.20.920.20">
    <property type="match status" value="1"/>
</dbReference>
<feature type="compositionally biased region" description="Acidic residues" evidence="1">
    <location>
        <begin position="214"/>
        <end position="226"/>
    </location>
</feature>
<dbReference type="AlphaFoldDB" id="K1Q7X1"/>
<accession>K1Q7X1</accession>
<proteinExistence type="predicted"/>
<protein>
    <submittedName>
        <fullName evidence="2">Hydrocephalus-inducing protein</fullName>
    </submittedName>
</protein>
<reference evidence="2" key="1">
    <citation type="journal article" date="2012" name="Nature">
        <title>The oyster genome reveals stress adaptation and complexity of shell formation.</title>
        <authorList>
            <person name="Zhang G."/>
            <person name="Fang X."/>
            <person name="Guo X."/>
            <person name="Li L."/>
            <person name="Luo R."/>
            <person name="Xu F."/>
            <person name="Yang P."/>
            <person name="Zhang L."/>
            <person name="Wang X."/>
            <person name="Qi H."/>
            <person name="Xiong Z."/>
            <person name="Que H."/>
            <person name="Xie Y."/>
            <person name="Holland P.W."/>
            <person name="Paps J."/>
            <person name="Zhu Y."/>
            <person name="Wu F."/>
            <person name="Chen Y."/>
            <person name="Wang J."/>
            <person name="Peng C."/>
            <person name="Meng J."/>
            <person name="Yang L."/>
            <person name="Liu J."/>
            <person name="Wen B."/>
            <person name="Zhang N."/>
            <person name="Huang Z."/>
            <person name="Zhu Q."/>
            <person name="Feng Y."/>
            <person name="Mount A."/>
            <person name="Hedgecock D."/>
            <person name="Xu Z."/>
            <person name="Liu Y."/>
            <person name="Domazet-Loso T."/>
            <person name="Du Y."/>
            <person name="Sun X."/>
            <person name="Zhang S."/>
            <person name="Liu B."/>
            <person name="Cheng P."/>
            <person name="Jiang X."/>
            <person name="Li J."/>
            <person name="Fan D."/>
            <person name="Wang W."/>
            <person name="Fu W."/>
            <person name="Wang T."/>
            <person name="Wang B."/>
            <person name="Zhang J."/>
            <person name="Peng Z."/>
            <person name="Li Y."/>
            <person name="Li N."/>
            <person name="Wang J."/>
            <person name="Chen M."/>
            <person name="He Y."/>
            <person name="Tan F."/>
            <person name="Song X."/>
            <person name="Zheng Q."/>
            <person name="Huang R."/>
            <person name="Yang H."/>
            <person name="Du X."/>
            <person name="Chen L."/>
            <person name="Yang M."/>
            <person name="Gaffney P.M."/>
            <person name="Wang S."/>
            <person name="Luo L."/>
            <person name="She Z."/>
            <person name="Ming Y."/>
            <person name="Huang W."/>
            <person name="Zhang S."/>
            <person name="Huang B."/>
            <person name="Zhang Y."/>
            <person name="Qu T."/>
            <person name="Ni P."/>
            <person name="Miao G."/>
            <person name="Wang J."/>
            <person name="Wang Q."/>
            <person name="Steinberg C.E."/>
            <person name="Wang H."/>
            <person name="Li N."/>
            <person name="Qian L."/>
            <person name="Zhang G."/>
            <person name="Li Y."/>
            <person name="Yang H."/>
            <person name="Liu X."/>
            <person name="Wang J."/>
            <person name="Yin Y."/>
            <person name="Wang J."/>
        </authorList>
    </citation>
    <scope>NUCLEOTIDE SEQUENCE [LARGE SCALE GENOMIC DNA]</scope>
    <source>
        <strain evidence="2">05x7-T-G4-1.051#20</strain>
    </source>
</reference>
<feature type="compositionally biased region" description="Basic and acidic residues" evidence="1">
    <location>
        <begin position="227"/>
        <end position="319"/>
    </location>
</feature>
<dbReference type="EMBL" id="JH817025">
    <property type="protein sequence ID" value="EKC27429.1"/>
    <property type="molecule type" value="Genomic_DNA"/>
</dbReference>
<dbReference type="Gene3D" id="1.10.238.10">
    <property type="entry name" value="EF-hand"/>
    <property type="match status" value="1"/>
</dbReference>
<dbReference type="InterPro" id="IPR011992">
    <property type="entry name" value="EF-hand-dom_pair"/>
</dbReference>
<dbReference type="SUPFAM" id="SSF47473">
    <property type="entry name" value="EF-hand"/>
    <property type="match status" value="1"/>
</dbReference>
<evidence type="ECO:0000256" key="1">
    <source>
        <dbReference type="SAM" id="MobiDB-lite"/>
    </source>
</evidence>
<organism evidence="2">
    <name type="scientific">Magallana gigas</name>
    <name type="common">Pacific oyster</name>
    <name type="synonym">Crassostrea gigas</name>
    <dbReference type="NCBI Taxonomy" id="29159"/>
    <lineage>
        <taxon>Eukaryota</taxon>
        <taxon>Metazoa</taxon>
        <taxon>Spiralia</taxon>
        <taxon>Lophotrochozoa</taxon>
        <taxon>Mollusca</taxon>
        <taxon>Bivalvia</taxon>
        <taxon>Autobranchia</taxon>
        <taxon>Pteriomorphia</taxon>
        <taxon>Ostreida</taxon>
        <taxon>Ostreoidea</taxon>
        <taxon>Ostreidae</taxon>
        <taxon>Magallana</taxon>
    </lineage>
</organism>
<feature type="region of interest" description="Disordered" evidence="1">
    <location>
        <begin position="188"/>
        <end position="319"/>
    </location>
</feature>
<evidence type="ECO:0000313" key="2">
    <source>
        <dbReference type="EMBL" id="EKC27429.1"/>
    </source>
</evidence>
<name>K1Q7X1_MAGGI</name>
<gene>
    <name evidence="2" type="ORF">CGI_10025419</name>
</gene>
<sequence>MGGLLDERVVLETIFNNYDTDGKGNLSPIQMQILHGDLRMGGISLPQASEIVMESMKYACIHGSYCEPSELYNLLQEMDRRFFLIQDFRWEFSMIDVNHKDTISQDEAQWFVQTVHGRHFSKKKWDEFVKCRPVPGSPVAFAEIEVMLCNIPNRLDLQSEKMEEEKEREDRMRRERLAEEEVARLKKKRDEERRRQDEEQKRNEELRRKRQLEDEAIVDEEDISNMEEDKEKDRERERRKQEEEERRRREEEEESERLRELEKKQREEEERRRKEEEELYKDVEKLAKDAEEKEKKTKEELDKLKNKGGSDEEAKRLRKRLQDERHRKLRYNLKVAIKSRDRYQLDYNITEFKKEKLEDTDMDLVKAEKILKELLVRDDLKRAMTKRELEELEKAINAIKKHGLEVPLAKELGEASKLLTRLKRLERIRHEILELKQATVAEIRSYQNPPAVVHKVMTATFLLLGHQEKETKIWKSVQALVGKTGKESLKRRCIECKPEKIPLAPAKRAKALLEEFDLEEVRDVSAGAATFYVWASAMIEELEDLTAQKEEAKAKAS</sequence>
<dbReference type="InParanoid" id="K1Q7X1"/>
<dbReference type="HOGENOM" id="CLU_038203_0_0_1"/>